<evidence type="ECO:0000259" key="5">
    <source>
        <dbReference type="PROSITE" id="PS50931"/>
    </source>
</evidence>
<dbReference type="GO" id="GO:0003677">
    <property type="term" value="F:DNA binding"/>
    <property type="evidence" value="ECO:0007669"/>
    <property type="project" value="UniProtKB-KW"/>
</dbReference>
<dbReference type="PANTHER" id="PTHR30118">
    <property type="entry name" value="HTH-TYPE TRANSCRIPTIONAL REGULATOR LEUO-RELATED"/>
    <property type="match status" value="1"/>
</dbReference>
<dbReference type="PRINTS" id="PR00039">
    <property type="entry name" value="HTHLYSR"/>
</dbReference>
<dbReference type="InterPro" id="IPR000847">
    <property type="entry name" value="LysR_HTH_N"/>
</dbReference>
<dbReference type="Pfam" id="PF03466">
    <property type="entry name" value="LysR_substrate"/>
    <property type="match status" value="1"/>
</dbReference>
<evidence type="ECO:0000256" key="2">
    <source>
        <dbReference type="ARBA" id="ARBA00023015"/>
    </source>
</evidence>
<evidence type="ECO:0000256" key="4">
    <source>
        <dbReference type="ARBA" id="ARBA00023163"/>
    </source>
</evidence>
<evidence type="ECO:0000256" key="3">
    <source>
        <dbReference type="ARBA" id="ARBA00023125"/>
    </source>
</evidence>
<organism evidence="6 7">
    <name type="scientific">Paracidovorax wautersii</name>
    <dbReference type="NCBI Taxonomy" id="1177982"/>
    <lineage>
        <taxon>Bacteria</taxon>
        <taxon>Pseudomonadati</taxon>
        <taxon>Pseudomonadota</taxon>
        <taxon>Betaproteobacteria</taxon>
        <taxon>Burkholderiales</taxon>
        <taxon>Comamonadaceae</taxon>
        <taxon>Paracidovorax</taxon>
    </lineage>
</organism>
<dbReference type="InterPro" id="IPR050389">
    <property type="entry name" value="LysR-type_TF"/>
</dbReference>
<dbReference type="Pfam" id="PF00126">
    <property type="entry name" value="HTH_1"/>
    <property type="match status" value="1"/>
</dbReference>
<dbReference type="InterPro" id="IPR036390">
    <property type="entry name" value="WH_DNA-bd_sf"/>
</dbReference>
<protein>
    <submittedName>
        <fullName evidence="6">DNA-binding transcriptional LysR family regulator</fullName>
    </submittedName>
</protein>
<comment type="similarity">
    <text evidence="1">Belongs to the LysR transcriptional regulatory family.</text>
</comment>
<dbReference type="SUPFAM" id="SSF46785">
    <property type="entry name" value="Winged helix' DNA-binding domain"/>
    <property type="match status" value="1"/>
</dbReference>
<dbReference type="PROSITE" id="PS50931">
    <property type="entry name" value="HTH_LYSR"/>
    <property type="match status" value="1"/>
</dbReference>
<dbReference type="SUPFAM" id="SSF53850">
    <property type="entry name" value="Periplasmic binding protein-like II"/>
    <property type="match status" value="1"/>
</dbReference>
<comment type="caution">
    <text evidence="6">The sequence shown here is derived from an EMBL/GenBank/DDBJ whole genome shotgun (WGS) entry which is preliminary data.</text>
</comment>
<dbReference type="PANTHER" id="PTHR30118:SF15">
    <property type="entry name" value="TRANSCRIPTIONAL REGULATORY PROTEIN"/>
    <property type="match status" value="1"/>
</dbReference>
<proteinExistence type="inferred from homology"/>
<keyword evidence="4" id="KW-0804">Transcription</keyword>
<evidence type="ECO:0000313" key="7">
    <source>
        <dbReference type="Proteomes" id="UP001267710"/>
    </source>
</evidence>
<dbReference type="InterPro" id="IPR037402">
    <property type="entry name" value="YidZ_PBP2"/>
</dbReference>
<dbReference type="Gene3D" id="3.40.190.10">
    <property type="entry name" value="Periplasmic binding protein-like II"/>
    <property type="match status" value="2"/>
</dbReference>
<feature type="domain" description="HTH lysR-type" evidence="5">
    <location>
        <begin position="9"/>
        <end position="66"/>
    </location>
</feature>
<dbReference type="RefSeq" id="WP_309826983.1">
    <property type="nucleotide sequence ID" value="NZ_JAVIZX010000001.1"/>
</dbReference>
<dbReference type="Gene3D" id="1.10.10.10">
    <property type="entry name" value="Winged helix-like DNA-binding domain superfamily/Winged helix DNA-binding domain"/>
    <property type="match status" value="1"/>
</dbReference>
<keyword evidence="3 6" id="KW-0238">DNA-binding</keyword>
<evidence type="ECO:0000256" key="1">
    <source>
        <dbReference type="ARBA" id="ARBA00009437"/>
    </source>
</evidence>
<name>A0ABU1I9F6_9BURK</name>
<evidence type="ECO:0000313" key="6">
    <source>
        <dbReference type="EMBL" id="MDR6213467.1"/>
    </source>
</evidence>
<dbReference type="InterPro" id="IPR005119">
    <property type="entry name" value="LysR_subst-bd"/>
</dbReference>
<accession>A0ABU1I9F6</accession>
<keyword evidence="2" id="KW-0805">Transcription regulation</keyword>
<keyword evidence="7" id="KW-1185">Reference proteome</keyword>
<dbReference type="Proteomes" id="UP001267710">
    <property type="component" value="Unassembled WGS sequence"/>
</dbReference>
<dbReference type="CDD" id="cd08417">
    <property type="entry name" value="PBP2_Nitroaromatics_like"/>
    <property type="match status" value="1"/>
</dbReference>
<reference evidence="6 7" key="1">
    <citation type="submission" date="2023-08" db="EMBL/GenBank/DDBJ databases">
        <title>Functional and genomic diversity of the sorghum phyllosphere microbiome.</title>
        <authorList>
            <person name="Shade A."/>
        </authorList>
    </citation>
    <scope>NUCLEOTIDE SEQUENCE [LARGE SCALE GENOMIC DNA]</scope>
    <source>
        <strain evidence="6 7">SORGH_AS_0335</strain>
    </source>
</reference>
<dbReference type="EMBL" id="JAVIZX010000001">
    <property type="protein sequence ID" value="MDR6213467.1"/>
    <property type="molecule type" value="Genomic_DNA"/>
</dbReference>
<sequence>MQPINFRTLDLNLLRVFDEIMAERNLTRAAEKLSLTQPAVSNALRRLREVLGDDLVVRSGQGVQPTPRALALWPSVRGALAQLQQSLAPGAFDPASANSTFVVAMADATGATLIPPLVEIIEREAPGVSLRVVPLTTRDPRQLLDDESADMAVGYFPAVMADLTARAQSDSLVAYESARLYDGEYVCVMRREHPLAQAPLTLDQYCAARHLLVSFSGKPYGFIDEALTALGRERRIVLTVNQFFTAGRVVVNTDLLTVLPRHFVGVASLEGDLAWRPLPMPLPTVHVDALWHRRRRHDPAHRWLQDALGRAARHTAPAVSERADLIKNNSYWRLIDG</sequence>
<dbReference type="InterPro" id="IPR036388">
    <property type="entry name" value="WH-like_DNA-bd_sf"/>
</dbReference>
<gene>
    <name evidence="6" type="ORF">QE399_001156</name>
</gene>